<evidence type="ECO:0000313" key="3">
    <source>
        <dbReference type="Proteomes" id="UP000031829"/>
    </source>
</evidence>
<feature type="domain" description="N-acetyltransferase" evidence="1">
    <location>
        <begin position="1"/>
        <end position="142"/>
    </location>
</feature>
<reference evidence="2 3" key="1">
    <citation type="journal article" date="2015" name="Genome Announc.">
        <title>Complete genome sequences for 35 biothreat assay-relevant bacillus species.</title>
        <authorList>
            <person name="Johnson S.L."/>
            <person name="Daligault H.E."/>
            <person name="Davenport K.W."/>
            <person name="Jaissle J."/>
            <person name="Frey K.G."/>
            <person name="Ladner J.T."/>
            <person name="Broomall S.M."/>
            <person name="Bishop-Lilly K.A."/>
            <person name="Bruce D.C."/>
            <person name="Gibbons H.S."/>
            <person name="Coyne S.R."/>
            <person name="Lo C.C."/>
            <person name="Meincke L."/>
            <person name="Munk A.C."/>
            <person name="Koroleva G.I."/>
            <person name="Rosenzweig C.N."/>
            <person name="Palacios G.F."/>
            <person name="Redden C.L."/>
            <person name="Minogue T.D."/>
            <person name="Chain P.S."/>
        </authorList>
    </citation>
    <scope>NUCLEOTIDE SEQUENCE [LARGE SCALE GENOMIC DNA]</scope>
    <source>
        <strain evidence="3">ATCC 14581 / DSM 32 / JCM 2506 / NBRC 15308 / NCIMB 9376 / NCTC 10342 / NRRL B-14308 / VKM B-512</strain>
    </source>
</reference>
<dbReference type="Pfam" id="PF00583">
    <property type="entry name" value="Acetyltransf_1"/>
    <property type="match status" value="2"/>
</dbReference>
<evidence type="ECO:0000259" key="1">
    <source>
        <dbReference type="PROSITE" id="PS51186"/>
    </source>
</evidence>
<gene>
    <name evidence="2" type="ORF">BG04_2774</name>
</gene>
<dbReference type="PROSITE" id="PS51186">
    <property type="entry name" value="GNAT"/>
    <property type="match status" value="2"/>
</dbReference>
<dbReference type="PANTHER" id="PTHR43617">
    <property type="entry name" value="L-AMINO ACID N-ACETYLTRANSFERASE"/>
    <property type="match status" value="1"/>
</dbReference>
<dbReference type="AlphaFoldDB" id="A0A0B6AWW7"/>
<dbReference type="RefSeq" id="WP_034654631.1">
    <property type="nucleotide sequence ID" value="NZ_BCVB01000014.1"/>
</dbReference>
<sequence length="276" mass="32229">MLEQHVLEDIKKLQSICEQEEHIELKLNFDMLRSRKQNEVNDFFHYEDNQLVGFIGLYGFGNTVEICGMVAPSYRRKRIFSKLFSQALHICKKRGYTEILLNAPGDSVSGREFLKQIPCSFTFSEYQMKWTKKELEDDNPFVTLRSSQSDTDMKMEMQVDVECFGMSLTEAAAYYEQTKTKEQQNHFIVEYNSQAVGKLRVSYNKSEAWIYGFGILPSYQKLGIGKAALKQVVLKQLRLGYDIFLEVEAKNKRALQLYETCGFNSYHVQDYYVYNL</sequence>
<feature type="domain" description="N-acetyltransferase" evidence="1">
    <location>
        <begin position="142"/>
        <end position="276"/>
    </location>
</feature>
<proteinExistence type="predicted"/>
<name>A0A0B6AWW7_PRIM2</name>
<dbReference type="InterPro" id="IPR050276">
    <property type="entry name" value="MshD_Acetyltransferase"/>
</dbReference>
<evidence type="ECO:0000313" key="2">
    <source>
        <dbReference type="EMBL" id="AJI25193.1"/>
    </source>
</evidence>
<dbReference type="GO" id="GO:0016747">
    <property type="term" value="F:acyltransferase activity, transferring groups other than amino-acyl groups"/>
    <property type="evidence" value="ECO:0007669"/>
    <property type="project" value="InterPro"/>
</dbReference>
<keyword evidence="2" id="KW-0808">Transferase</keyword>
<dbReference type="EMBL" id="CP009920">
    <property type="protein sequence ID" value="AJI25193.1"/>
    <property type="molecule type" value="Genomic_DNA"/>
</dbReference>
<dbReference type="CDD" id="cd04301">
    <property type="entry name" value="NAT_SF"/>
    <property type="match status" value="2"/>
</dbReference>
<dbReference type="Proteomes" id="UP000031829">
    <property type="component" value="Chromosome"/>
</dbReference>
<dbReference type="Gene3D" id="3.40.630.30">
    <property type="match status" value="2"/>
</dbReference>
<dbReference type="HOGENOM" id="CLU_070012_1_1_9"/>
<protein>
    <submittedName>
        <fullName evidence="2">Acetyltransferase domain protein</fullName>
    </submittedName>
</protein>
<dbReference type="GeneID" id="93640841"/>
<dbReference type="KEGG" id="bmeg:BG04_2774"/>
<accession>A0A0B6AWW7</accession>
<organism evidence="2 3">
    <name type="scientific">Priestia megaterium (strain ATCC 14581 / DSM 32 / CCUG 1817 / JCM 2506 / NBRC 15308 / NCIMB 9376 / NCTC 10342 / NRRL B-14308 / VKM B-512 / Ford 19)</name>
    <name type="common">Bacillus megaterium</name>
    <dbReference type="NCBI Taxonomy" id="1348623"/>
    <lineage>
        <taxon>Bacteria</taxon>
        <taxon>Bacillati</taxon>
        <taxon>Bacillota</taxon>
        <taxon>Bacilli</taxon>
        <taxon>Bacillales</taxon>
        <taxon>Bacillaceae</taxon>
        <taxon>Priestia</taxon>
    </lineage>
</organism>
<dbReference type="InterPro" id="IPR016181">
    <property type="entry name" value="Acyl_CoA_acyltransferase"/>
</dbReference>
<dbReference type="SUPFAM" id="SSF55729">
    <property type="entry name" value="Acyl-CoA N-acyltransferases (Nat)"/>
    <property type="match status" value="2"/>
</dbReference>
<dbReference type="InterPro" id="IPR000182">
    <property type="entry name" value="GNAT_dom"/>
</dbReference>